<dbReference type="AlphaFoldDB" id="A0A9Q9B1F4"/>
<name>A0A9Q9B1F4_9PEZI</name>
<evidence type="ECO:0000256" key="1">
    <source>
        <dbReference type="ARBA" id="ARBA00022737"/>
    </source>
</evidence>
<organism evidence="3 4">
    <name type="scientific">Septoria linicola</name>
    <dbReference type="NCBI Taxonomy" id="215465"/>
    <lineage>
        <taxon>Eukaryota</taxon>
        <taxon>Fungi</taxon>
        <taxon>Dikarya</taxon>
        <taxon>Ascomycota</taxon>
        <taxon>Pezizomycotina</taxon>
        <taxon>Dothideomycetes</taxon>
        <taxon>Dothideomycetidae</taxon>
        <taxon>Mycosphaerellales</taxon>
        <taxon>Mycosphaerellaceae</taxon>
        <taxon>Septoria</taxon>
    </lineage>
</organism>
<evidence type="ECO:0000313" key="3">
    <source>
        <dbReference type="EMBL" id="USW55813.1"/>
    </source>
</evidence>
<proteinExistence type="predicted"/>
<dbReference type="EMBL" id="CP099425">
    <property type="protein sequence ID" value="USW55813.1"/>
    <property type="molecule type" value="Genomic_DNA"/>
</dbReference>
<dbReference type="PANTHER" id="PTHR47933">
    <property type="entry name" value="PENTATRICOPEPTIDE REPEAT-CONTAINING PROTEIN 1, MITOCHONDRIAL"/>
    <property type="match status" value="1"/>
</dbReference>
<feature type="region of interest" description="Disordered" evidence="2">
    <location>
        <begin position="241"/>
        <end position="262"/>
    </location>
</feature>
<dbReference type="Gene3D" id="1.25.40.10">
    <property type="entry name" value="Tetratricopeptide repeat domain"/>
    <property type="match status" value="2"/>
</dbReference>
<dbReference type="InterPro" id="IPR051240">
    <property type="entry name" value="Mito_RNA-Proc/Resp"/>
</dbReference>
<keyword evidence="4" id="KW-1185">Reference proteome</keyword>
<protein>
    <submittedName>
        <fullName evidence="3">Tetratricopeptide-like helical domain superfamily</fullName>
    </submittedName>
</protein>
<keyword evidence="1" id="KW-0677">Repeat</keyword>
<dbReference type="GO" id="GO:0003729">
    <property type="term" value="F:mRNA binding"/>
    <property type="evidence" value="ECO:0007669"/>
    <property type="project" value="TreeGrafter"/>
</dbReference>
<feature type="region of interest" description="Disordered" evidence="2">
    <location>
        <begin position="25"/>
        <end position="62"/>
    </location>
</feature>
<dbReference type="Proteomes" id="UP001056384">
    <property type="component" value="Chromosome 8"/>
</dbReference>
<evidence type="ECO:0000256" key="2">
    <source>
        <dbReference type="SAM" id="MobiDB-lite"/>
    </source>
</evidence>
<evidence type="ECO:0000313" key="4">
    <source>
        <dbReference type="Proteomes" id="UP001056384"/>
    </source>
</evidence>
<sequence>MPPSHLTRNVLRRILANEPIVHRGCLRRQADHSSRSSTRTTTTTTTTSRSCIPHNGRNGPSHVQRRTFFDLNMFGSKKRQVREADIDPGIEEMMHLAKMQRMKARLPPVAVVATALHDFFHQKRKSRGVLSDTHARLATQSFQYCFDAEPERTRSRRASNGAISNSLVVFALQKLLSRDGTPIANDAHRQLAQLLYEKTRSASIKARFIGARAYIRILGMTGQAIKARELVQSIETLELGPNRPSAQDEDVNGDATASDVLRTNDDDTKSRLATCWLEALRAMANEASESELLATLQSIRARDWIDATDWKVAEPMIAFYLRTSNAKAVELWWRQYWQSFSDAEQQTAIDEAKVAEDLQAVLRWCLSRQQLELGHQIVRQVMTNNPPKLFWDAIFIWAAGTGKGADEIGRMLDVMEASNEDIPDPVEWRTPDIATINGLVEYATIKQDPYLAERFITLGKSRQIEPDAKTYQLQMQYRLTINDVDGALIAYKNLQAMDLSSNQDVPTVNKLIVALCQSKRHDFDTVMNVTMDLADRRARFDPPTVTALTLLHLNRDETNDVIDLLNTHSHHYSSGEREEIRTTVLGFCLDPATPTSRAWDAYKVLGTVFDEMPRSERTAIMTSFYTRERPDMAVFIFNEMRRHSRPDTIATIDTYVASFLGSAKLRDLDSLEVIHNQLKLDYNIDSNTYLVNALMLSYTACDQPRQALGFWEDIVASKEGPTYNSIHIALRACEKAPFGDLRAKELWAKLRRMNVDLDQSMWASYAAALAGNGDNKLALSTIGAAEEKSEVEIDAFLLGSLLDGAAGVEKQEEVEQWARDRYPHVWEEVEKLGFEISEESGKRIPKIDRSVTP</sequence>
<reference evidence="3" key="1">
    <citation type="submission" date="2022-06" db="EMBL/GenBank/DDBJ databases">
        <title>Complete genome sequences of two strains of the flax pathogen Septoria linicola.</title>
        <authorList>
            <person name="Lapalu N."/>
            <person name="Simon A."/>
            <person name="Demenou B."/>
            <person name="Paumier D."/>
            <person name="Guillot M.-P."/>
            <person name="Gout L."/>
            <person name="Valade R."/>
        </authorList>
    </citation>
    <scope>NUCLEOTIDE SEQUENCE</scope>
    <source>
        <strain evidence="3">SE15195</strain>
    </source>
</reference>
<dbReference type="OrthoDB" id="185373at2759"/>
<dbReference type="InterPro" id="IPR011990">
    <property type="entry name" value="TPR-like_helical_dom_sf"/>
</dbReference>
<accession>A0A9Q9B1F4</accession>
<feature type="compositionally biased region" description="Low complexity" evidence="2">
    <location>
        <begin position="35"/>
        <end position="50"/>
    </location>
</feature>
<dbReference type="PANTHER" id="PTHR47933:SF11">
    <property type="entry name" value="PENTATRICOPEPTIDE REPEAT-CONTAINING PROTEIN 2"/>
    <property type="match status" value="1"/>
</dbReference>
<gene>
    <name evidence="3" type="ORF">Slin15195_G091320</name>
</gene>